<comment type="caution">
    <text evidence="1">The sequence shown here is derived from an EMBL/GenBank/DDBJ whole genome shotgun (WGS) entry which is preliminary data.</text>
</comment>
<dbReference type="KEGG" id="cfj:CFIO01_12296"/>
<dbReference type="EMBL" id="JARH01000059">
    <property type="protein sequence ID" value="EXF85823.1"/>
    <property type="molecule type" value="Genomic_DNA"/>
</dbReference>
<evidence type="ECO:0000313" key="2">
    <source>
        <dbReference type="Proteomes" id="UP000020467"/>
    </source>
</evidence>
<accession>A0A010SLR2</accession>
<organism evidence="1 2">
    <name type="scientific">Colletotrichum fioriniae PJ7</name>
    <dbReference type="NCBI Taxonomy" id="1445577"/>
    <lineage>
        <taxon>Eukaryota</taxon>
        <taxon>Fungi</taxon>
        <taxon>Dikarya</taxon>
        <taxon>Ascomycota</taxon>
        <taxon>Pezizomycotina</taxon>
        <taxon>Sordariomycetes</taxon>
        <taxon>Hypocreomycetidae</taxon>
        <taxon>Glomerellales</taxon>
        <taxon>Glomerellaceae</taxon>
        <taxon>Colletotrichum</taxon>
        <taxon>Colletotrichum acutatum species complex</taxon>
    </lineage>
</organism>
<dbReference type="AlphaFoldDB" id="A0A010SLR2"/>
<dbReference type="OrthoDB" id="10391373at2759"/>
<proteinExistence type="predicted"/>
<keyword evidence="2" id="KW-1185">Reference proteome</keyword>
<reference evidence="1 2" key="1">
    <citation type="submission" date="2014-02" db="EMBL/GenBank/DDBJ databases">
        <title>The genome sequence of Colletotrichum fioriniae PJ7.</title>
        <authorList>
            <person name="Baroncelli R."/>
            <person name="Thon M.R."/>
        </authorList>
    </citation>
    <scope>NUCLEOTIDE SEQUENCE [LARGE SCALE GENOMIC DNA]</scope>
    <source>
        <strain evidence="1 2">PJ7</strain>
    </source>
</reference>
<gene>
    <name evidence="1" type="ORF">CFIO01_12296</name>
</gene>
<dbReference type="HOGENOM" id="CLU_1896039_0_0_1"/>
<protein>
    <submittedName>
        <fullName evidence="1">Uncharacterized protein</fullName>
    </submittedName>
</protein>
<sequence>MGILSLKSALFIVVFRYRLDPEIEACGEPLQCLLRRQVFSRAQLHVRSGAVRDWIMSWLTGAASVWVRLTRVKSRYQSVLEVSVQGAENESNLAGGIRVKRRKAAKRRQRPLISTKWELLSGPGGESHARLEVS</sequence>
<evidence type="ECO:0000313" key="1">
    <source>
        <dbReference type="EMBL" id="EXF85823.1"/>
    </source>
</evidence>
<dbReference type="Proteomes" id="UP000020467">
    <property type="component" value="Unassembled WGS sequence"/>
</dbReference>
<name>A0A010SLR2_9PEZI</name>